<feature type="transmembrane region" description="Helical" evidence="1">
    <location>
        <begin position="83"/>
        <end position="104"/>
    </location>
</feature>
<evidence type="ECO:0000313" key="3">
    <source>
        <dbReference type="Proteomes" id="UP000596661"/>
    </source>
</evidence>
<reference evidence="2" key="1">
    <citation type="submission" date="2018-11" db="EMBL/GenBank/DDBJ databases">
        <authorList>
            <person name="Grassa J C."/>
        </authorList>
    </citation>
    <scope>NUCLEOTIDE SEQUENCE [LARGE SCALE GENOMIC DNA]</scope>
</reference>
<accession>A0A803PJL6</accession>
<organism evidence="2 3">
    <name type="scientific">Cannabis sativa</name>
    <name type="common">Hemp</name>
    <name type="synonym">Marijuana</name>
    <dbReference type="NCBI Taxonomy" id="3483"/>
    <lineage>
        <taxon>Eukaryota</taxon>
        <taxon>Viridiplantae</taxon>
        <taxon>Streptophyta</taxon>
        <taxon>Embryophyta</taxon>
        <taxon>Tracheophyta</taxon>
        <taxon>Spermatophyta</taxon>
        <taxon>Magnoliopsida</taxon>
        <taxon>eudicotyledons</taxon>
        <taxon>Gunneridae</taxon>
        <taxon>Pentapetalae</taxon>
        <taxon>rosids</taxon>
        <taxon>fabids</taxon>
        <taxon>Rosales</taxon>
        <taxon>Cannabaceae</taxon>
        <taxon>Cannabis</taxon>
    </lineage>
</organism>
<sequence length="106" mass="11612">MRSLPLIGSVRLGTLEETVEPLGSLAQSGAARGHGWLARFGKKRVKLSFKASLSSYRCHCSNGGSASLALQSAFMESQKENSCLKLGIFFAHFKMIVIFLGVYWEI</sequence>
<evidence type="ECO:0000313" key="2">
    <source>
        <dbReference type="EnsemblPlants" id="cds.evm.model.05.1005"/>
    </source>
</evidence>
<dbReference type="Gramene" id="evm.model.05.1005">
    <property type="protein sequence ID" value="cds.evm.model.05.1005"/>
    <property type="gene ID" value="evm.TU.05.1005"/>
</dbReference>
<keyword evidence="1" id="KW-0472">Membrane</keyword>
<dbReference type="EMBL" id="UZAU01000485">
    <property type="status" value="NOT_ANNOTATED_CDS"/>
    <property type="molecule type" value="Genomic_DNA"/>
</dbReference>
<dbReference type="EnsemblPlants" id="evm.model.05.1005">
    <property type="protein sequence ID" value="cds.evm.model.05.1005"/>
    <property type="gene ID" value="evm.TU.05.1005"/>
</dbReference>
<keyword evidence="1" id="KW-1133">Transmembrane helix</keyword>
<protein>
    <submittedName>
        <fullName evidence="2">Uncharacterized protein</fullName>
    </submittedName>
</protein>
<dbReference type="Proteomes" id="UP000596661">
    <property type="component" value="Chromosome 5"/>
</dbReference>
<dbReference type="AlphaFoldDB" id="A0A803PJL6"/>
<proteinExistence type="predicted"/>
<keyword evidence="1" id="KW-0812">Transmembrane</keyword>
<reference evidence="2" key="2">
    <citation type="submission" date="2021-03" db="UniProtKB">
        <authorList>
            <consortium name="EnsemblPlants"/>
        </authorList>
    </citation>
    <scope>IDENTIFICATION</scope>
</reference>
<evidence type="ECO:0000256" key="1">
    <source>
        <dbReference type="SAM" id="Phobius"/>
    </source>
</evidence>
<name>A0A803PJL6_CANSA</name>
<keyword evidence="3" id="KW-1185">Reference proteome</keyword>